<dbReference type="PANTHER" id="PTHR10961">
    <property type="entry name" value="PEROXISOMAL SARCOSINE OXIDASE"/>
    <property type="match status" value="1"/>
</dbReference>
<protein>
    <submittedName>
        <fullName evidence="8">FAD dependent oxidoreductase, FAD/NAD(P)-binding domain superfamily, MTOX family</fullName>
    </submittedName>
</protein>
<dbReference type="GO" id="GO:0008115">
    <property type="term" value="F:sarcosine oxidase activity"/>
    <property type="evidence" value="ECO:0007669"/>
    <property type="project" value="TreeGrafter"/>
</dbReference>
<evidence type="ECO:0000313" key="9">
    <source>
        <dbReference type="Proteomes" id="UP001056384"/>
    </source>
</evidence>
<dbReference type="Gene3D" id="3.50.50.60">
    <property type="entry name" value="FAD/NAD(P)-binding domain"/>
    <property type="match status" value="1"/>
</dbReference>
<dbReference type="SUPFAM" id="SSF51905">
    <property type="entry name" value="FAD/NAD(P)-binding domain"/>
    <property type="match status" value="1"/>
</dbReference>
<reference evidence="8" key="1">
    <citation type="submission" date="2022-06" db="EMBL/GenBank/DDBJ databases">
        <title>Complete genome sequences of two strains of the flax pathogen Septoria linicola.</title>
        <authorList>
            <person name="Lapalu N."/>
            <person name="Simon A."/>
            <person name="Demenou B."/>
            <person name="Paumier D."/>
            <person name="Guillot M.-P."/>
            <person name="Gout L."/>
            <person name="Valade R."/>
        </authorList>
    </citation>
    <scope>NUCLEOTIDE SEQUENCE</scope>
    <source>
        <strain evidence="8">SE15195</strain>
    </source>
</reference>
<sequence>MQSHDRIVIVGAGVFGLSTALELRQRGYHDITVLDRSMPPVSDGSSVDISRIIRFDYADPVYAAMAKDAYDLWGTAPEYEGSFDHTPITLAAGTVKGRGYINKSEEVLKRLGQPVNKSSGAQDVRERFPSLSGPLAGPDFFGYCNSGLMDRCVAAGISFVCGSRGTVIELIKGSDGKVQAVRTKSGPAIEGDHFILASGAWTSSIVPMYNTTMATGQVLGFLRLSQDDMNQLKDMPTYINYDSGWFCFPPHTDTGYLKMAVHGYGYTSTGRNQVSTPPLDARSRRADFVPVDGAARLQAGLAEILPELATRQFERTAVCWYTDTPTGDFIMDHHPDADDLFLANGGSGHGFKFLPVLGRYIADAFEGKLPEEMKDKWRFRRELAGKSDAFEGDGSRGGPLRRELTSDERARL</sequence>
<dbReference type="PRINTS" id="PR00420">
    <property type="entry name" value="RNGMNOXGNASE"/>
</dbReference>
<proteinExistence type="inferred from homology"/>
<feature type="domain" description="FAD dependent oxidoreductase" evidence="7">
    <location>
        <begin position="6"/>
        <end position="363"/>
    </location>
</feature>
<dbReference type="EMBL" id="CP099429">
    <property type="protein sequence ID" value="USW59068.1"/>
    <property type="molecule type" value="Genomic_DNA"/>
</dbReference>
<keyword evidence="3" id="KW-0285">Flavoprotein</keyword>
<dbReference type="SUPFAM" id="SSF54373">
    <property type="entry name" value="FAD-linked reductases, C-terminal domain"/>
    <property type="match status" value="1"/>
</dbReference>
<name>A0A9Q9B7Y9_9PEZI</name>
<dbReference type="PANTHER" id="PTHR10961:SF45">
    <property type="entry name" value="FAD DEPENDENT OXIDOREDUCTASE DOMAIN-CONTAINING PROTEIN-RELATED"/>
    <property type="match status" value="1"/>
</dbReference>
<comment type="cofactor">
    <cofactor evidence="1">
        <name>FAD</name>
        <dbReference type="ChEBI" id="CHEBI:57692"/>
    </cofactor>
</comment>
<dbReference type="Pfam" id="PF01266">
    <property type="entry name" value="DAO"/>
    <property type="match status" value="1"/>
</dbReference>
<dbReference type="GO" id="GO:0050660">
    <property type="term" value="F:flavin adenine dinucleotide binding"/>
    <property type="evidence" value="ECO:0007669"/>
    <property type="project" value="InterPro"/>
</dbReference>
<evidence type="ECO:0000256" key="6">
    <source>
        <dbReference type="SAM" id="MobiDB-lite"/>
    </source>
</evidence>
<keyword evidence="4" id="KW-0274">FAD</keyword>
<evidence type="ECO:0000256" key="4">
    <source>
        <dbReference type="ARBA" id="ARBA00022827"/>
    </source>
</evidence>
<evidence type="ECO:0000256" key="3">
    <source>
        <dbReference type="ARBA" id="ARBA00022630"/>
    </source>
</evidence>
<comment type="similarity">
    <text evidence="2">Belongs to the MSOX/MTOX family.</text>
</comment>
<evidence type="ECO:0000259" key="7">
    <source>
        <dbReference type="Pfam" id="PF01266"/>
    </source>
</evidence>
<dbReference type="AlphaFoldDB" id="A0A9Q9B7Y9"/>
<dbReference type="InterPro" id="IPR036188">
    <property type="entry name" value="FAD/NAD-bd_sf"/>
</dbReference>
<dbReference type="GO" id="GO:0004657">
    <property type="term" value="F:proline dehydrogenase activity"/>
    <property type="evidence" value="ECO:0007669"/>
    <property type="project" value="TreeGrafter"/>
</dbReference>
<evidence type="ECO:0000256" key="2">
    <source>
        <dbReference type="ARBA" id="ARBA00010989"/>
    </source>
</evidence>
<dbReference type="InterPro" id="IPR006076">
    <property type="entry name" value="FAD-dep_OxRdtase"/>
</dbReference>
<dbReference type="GO" id="GO:0050031">
    <property type="term" value="F:L-pipecolate oxidase activity"/>
    <property type="evidence" value="ECO:0007669"/>
    <property type="project" value="TreeGrafter"/>
</dbReference>
<dbReference type="OrthoDB" id="2219495at2759"/>
<gene>
    <name evidence="8" type="ORF">Slin15195_G123870</name>
</gene>
<dbReference type="Proteomes" id="UP001056384">
    <property type="component" value="Chromosome 12"/>
</dbReference>
<keyword evidence="5" id="KW-0560">Oxidoreductase</keyword>
<evidence type="ECO:0000256" key="1">
    <source>
        <dbReference type="ARBA" id="ARBA00001974"/>
    </source>
</evidence>
<keyword evidence="9" id="KW-1185">Reference proteome</keyword>
<organism evidence="8 9">
    <name type="scientific">Septoria linicola</name>
    <dbReference type="NCBI Taxonomy" id="215465"/>
    <lineage>
        <taxon>Eukaryota</taxon>
        <taxon>Fungi</taxon>
        <taxon>Dikarya</taxon>
        <taxon>Ascomycota</taxon>
        <taxon>Pezizomycotina</taxon>
        <taxon>Dothideomycetes</taxon>
        <taxon>Dothideomycetidae</taxon>
        <taxon>Mycosphaerellales</taxon>
        <taxon>Mycosphaerellaceae</taxon>
        <taxon>Septoria</taxon>
    </lineage>
</organism>
<evidence type="ECO:0000256" key="5">
    <source>
        <dbReference type="ARBA" id="ARBA00023002"/>
    </source>
</evidence>
<feature type="compositionally biased region" description="Basic and acidic residues" evidence="6">
    <location>
        <begin position="400"/>
        <end position="412"/>
    </location>
</feature>
<feature type="region of interest" description="Disordered" evidence="6">
    <location>
        <begin position="388"/>
        <end position="412"/>
    </location>
</feature>
<accession>A0A9Q9B7Y9</accession>
<evidence type="ECO:0000313" key="8">
    <source>
        <dbReference type="EMBL" id="USW59068.1"/>
    </source>
</evidence>
<dbReference type="InterPro" id="IPR045170">
    <property type="entry name" value="MTOX"/>
</dbReference>
<dbReference type="Gene3D" id="3.30.9.10">
    <property type="entry name" value="D-Amino Acid Oxidase, subunit A, domain 2"/>
    <property type="match status" value="1"/>
</dbReference>